<dbReference type="InterPro" id="IPR016024">
    <property type="entry name" value="ARM-type_fold"/>
</dbReference>
<dbReference type="GO" id="GO:2001034">
    <property type="term" value="P:positive regulation of double-strand break repair via nonhomologous end joining"/>
    <property type="evidence" value="ECO:0007669"/>
    <property type="project" value="EnsemblFungi"/>
</dbReference>
<dbReference type="VEuPathDB" id="FungiDB:GVI51_I00869"/>
<dbReference type="GO" id="GO:0006974">
    <property type="term" value="P:DNA damage response"/>
    <property type="evidence" value="ECO:0007669"/>
    <property type="project" value="EnsemblFungi"/>
</dbReference>
<proteinExistence type="predicted"/>
<comment type="caution">
    <text evidence="7">The sequence shown here is derived from an EMBL/GenBank/DDBJ whole genome shotgun (WGS) entry which is preliminary data.</text>
</comment>
<dbReference type="SUPFAM" id="SSF50729">
    <property type="entry name" value="PH domain-like"/>
    <property type="match status" value="1"/>
</dbReference>
<keyword evidence="2" id="KW-0539">Nucleus</keyword>
<evidence type="ECO:0000256" key="3">
    <source>
        <dbReference type="ARBA" id="ARBA00058488"/>
    </source>
</evidence>
<dbReference type="GO" id="GO:0030289">
    <property type="term" value="C:protein phosphatase 4 complex"/>
    <property type="evidence" value="ECO:0007669"/>
    <property type="project" value="EnsemblFungi"/>
</dbReference>
<dbReference type="VEuPathDB" id="FungiDB:CAGL0I01056g"/>
<feature type="domain" description="PP4R3 EVH1-like" evidence="6">
    <location>
        <begin position="14"/>
        <end position="117"/>
    </location>
</feature>
<evidence type="ECO:0000256" key="2">
    <source>
        <dbReference type="ARBA" id="ARBA00023242"/>
    </source>
</evidence>
<dbReference type="AlphaFoldDB" id="A0A0W0D272"/>
<protein>
    <recommendedName>
        <fullName evidence="4">Serine/threonine-protein phosphatase 4 regulatory subunit 3</fullName>
    </recommendedName>
</protein>
<dbReference type="InterPro" id="IPR051137">
    <property type="entry name" value="PP4R3-like"/>
</dbReference>
<dbReference type="Pfam" id="PF22972">
    <property type="entry name" value="EVH1_PP4R3"/>
    <property type="match status" value="1"/>
</dbReference>
<feature type="domain" description="Serine/threonine-protein phosphatase 4 regulatory subunit 3-like central" evidence="5">
    <location>
        <begin position="164"/>
        <end position="767"/>
    </location>
</feature>
<accession>A0A0W0D272</accession>
<dbReference type="GO" id="GO:0051598">
    <property type="term" value="P:meiotic recombination checkpoint signaling"/>
    <property type="evidence" value="ECO:0007669"/>
    <property type="project" value="EnsemblFungi"/>
</dbReference>
<dbReference type="EMBL" id="LLZZ01000112">
    <property type="protein sequence ID" value="KTB05822.1"/>
    <property type="molecule type" value="Genomic_DNA"/>
</dbReference>
<reference evidence="7 8" key="1">
    <citation type="submission" date="2015-10" db="EMBL/GenBank/DDBJ databases">
        <title>Draft genomes sequences of Candida glabrata isolates 1A, 1B, 2A, 2B, 3A and 3B.</title>
        <authorList>
            <person name="Haavelsrud O.E."/>
            <person name="Gaustad P."/>
        </authorList>
    </citation>
    <scope>NUCLEOTIDE SEQUENCE [LARGE SCALE GENOMIC DNA]</scope>
    <source>
        <strain evidence="7">910700640</strain>
    </source>
</reference>
<dbReference type="SUPFAM" id="SSF48371">
    <property type="entry name" value="ARM repeat"/>
    <property type="match status" value="1"/>
</dbReference>
<dbReference type="PANTHER" id="PTHR23318">
    <property type="entry name" value="ATP SYNTHASE GAMMA-RELATED"/>
    <property type="match status" value="1"/>
</dbReference>
<dbReference type="VEuPathDB" id="FungiDB:GWK60_L00869"/>
<dbReference type="GO" id="GO:1902660">
    <property type="term" value="P:negative regulation of glucose mediated signaling pathway"/>
    <property type="evidence" value="ECO:0007669"/>
    <property type="project" value="EnsemblFungi"/>
</dbReference>
<evidence type="ECO:0000259" key="6">
    <source>
        <dbReference type="Pfam" id="PF22972"/>
    </source>
</evidence>
<comment type="subcellular location">
    <subcellularLocation>
        <location evidence="1">Nucleus</location>
    </subcellularLocation>
</comment>
<evidence type="ECO:0000256" key="1">
    <source>
        <dbReference type="ARBA" id="ARBA00004123"/>
    </source>
</evidence>
<dbReference type="FunFam" id="2.30.29.30:FF:000455">
    <property type="entry name" value="Psy2p"/>
    <property type="match status" value="1"/>
</dbReference>
<dbReference type="Gene3D" id="2.30.29.30">
    <property type="entry name" value="Pleckstrin-homology domain (PH domain)/Phosphotyrosine-binding domain (PTB)"/>
    <property type="match status" value="1"/>
</dbReference>
<gene>
    <name evidence="7" type="ORF">AO440_002386</name>
</gene>
<sequence length="842" mass="96593">MTLHSTNVTRTDSKRVKVYLLENNEWKDTGTGYCHGEVVSTELVDNKREEAFLLVTNENEPHQVLLRSKLEGNIEYQRQEETLIVWKDVEGKDIALSFEESLGCDTLCEFVVNVQRSIEPNISLVAVKSVDNGMGSIHEIITGPVALPSIETKQNTTTLLDALKILNDNTAFEYLKTETVEYVLKNNYIDLLIAHFHKAETEKIPRDLFLISNILKTMILYNQRDIIESLVEDKRIMGVVGILEYDTEFPTSKANHRKCLESEAPSFKEIIPLENEELKTVIKKCFRLQFLKDVVLVQFLDDNNLGLITDIILDLETCIIDSFQTDPFLDNLLQLYSKDKIYNSELTDESTDLIQKRKEGIKLLHQCIQMSRNLEHMDKSKFYKVLVKKGLFNLLDYAFNFEKDNNLRILATDTIIAIVEHDILLIHNVQKEISQHNDRQSLCLNGNQNEAKSSEANATVDLTLLEILSTILLTDNNPGLREQVVQALNTLLHPEGCIGDGFDNQLDNGLDFDDNILLRKDSNNLDDDFQEQTGMSKIPPFTLNSSQQLENQIAEYFKQFYIQIAPKLFGPLIENNCMSDEERQKYVNDDVLMIHLVKLVSFICSEHERLISRKFVLENGILDSISNLINPGYRLQLRLTALRCIKNIICLDDKYYHRHMISNELYSPIMKLMEEHLLEDNLANSALQDFFRIIASECHVFKDDSELFNYSDNAYNINATELHRRSGSIPSSNFTMLNKHINDKYPEVLDKLLYITFVKQLREQYKEHSKLLPNGKKRKISADNVNDFDGDKINNGKKGQLSKNKVMNYNSFETHIDDRASSTDSQPATCLVGSPAAYDNAV</sequence>
<evidence type="ECO:0000313" key="7">
    <source>
        <dbReference type="EMBL" id="KTB05822.1"/>
    </source>
</evidence>
<evidence type="ECO:0000313" key="8">
    <source>
        <dbReference type="Proteomes" id="UP000054886"/>
    </source>
</evidence>
<dbReference type="VEuPathDB" id="FungiDB:B1J91_I01056g"/>
<organism evidence="7 8">
    <name type="scientific">Candida glabrata</name>
    <name type="common">Yeast</name>
    <name type="synonym">Torulopsis glabrata</name>
    <dbReference type="NCBI Taxonomy" id="5478"/>
    <lineage>
        <taxon>Eukaryota</taxon>
        <taxon>Fungi</taxon>
        <taxon>Dikarya</taxon>
        <taxon>Ascomycota</taxon>
        <taxon>Saccharomycotina</taxon>
        <taxon>Saccharomycetes</taxon>
        <taxon>Saccharomycetales</taxon>
        <taxon>Saccharomycetaceae</taxon>
        <taxon>Nakaseomyces</taxon>
    </lineage>
</organism>
<dbReference type="InterPro" id="IPR011993">
    <property type="entry name" value="PH-like_dom_sf"/>
</dbReference>
<evidence type="ECO:0000256" key="4">
    <source>
        <dbReference type="ARBA" id="ARBA00068937"/>
    </source>
</evidence>
<evidence type="ECO:0000259" key="5">
    <source>
        <dbReference type="Pfam" id="PF04802"/>
    </source>
</evidence>
<dbReference type="Pfam" id="PF04802">
    <property type="entry name" value="PP4R3"/>
    <property type="match status" value="1"/>
</dbReference>
<dbReference type="GO" id="GO:0072542">
    <property type="term" value="F:protein phosphatase activator activity"/>
    <property type="evidence" value="ECO:0007669"/>
    <property type="project" value="TreeGrafter"/>
</dbReference>
<dbReference type="Proteomes" id="UP000054886">
    <property type="component" value="Unassembled WGS sequence"/>
</dbReference>
<comment type="function">
    <text evidence="3">Core regulatory subunit of the histone H2A phosphatase complex, which dephosphorylates H2AS128ph (gamma-H2A) that has been displaced from sites of DNA lesions in the double-stranded DNA break repair process. Dephosphorylation is necessary for efficient recovery from the DNA damage checkpoint.</text>
</comment>
<name>A0A0W0D272_CANGB</name>
<dbReference type="GO" id="GO:0005654">
    <property type="term" value="C:nucleoplasm"/>
    <property type="evidence" value="ECO:0007669"/>
    <property type="project" value="TreeGrafter"/>
</dbReference>
<dbReference type="InterPro" id="IPR055236">
    <property type="entry name" value="EVH1_PP4R3"/>
</dbReference>
<dbReference type="InterPro" id="IPR006887">
    <property type="entry name" value="P4R3-like_central_dom"/>
</dbReference>
<dbReference type="PANTHER" id="PTHR23318:SF0">
    <property type="entry name" value="SERINE_THREONINE-PROTEIN PHOSPHATASE 4 REGULATORY SUBUNIT 3"/>
    <property type="match status" value="1"/>
</dbReference>
<dbReference type="GO" id="GO:2000002">
    <property type="term" value="P:negative regulation of DNA damage checkpoint"/>
    <property type="evidence" value="ECO:0007669"/>
    <property type="project" value="EnsemblFungi"/>
</dbReference>